<gene>
    <name evidence="11" type="ORF">CFK37_01430</name>
</gene>
<evidence type="ECO:0000256" key="6">
    <source>
        <dbReference type="ARBA" id="ARBA00022989"/>
    </source>
</evidence>
<keyword evidence="6 9" id="KW-1133">Transmembrane helix</keyword>
<accession>A0A220TYA1</accession>
<evidence type="ECO:0000256" key="1">
    <source>
        <dbReference type="ARBA" id="ARBA00004429"/>
    </source>
</evidence>
<dbReference type="EMBL" id="CP022315">
    <property type="protein sequence ID" value="ASK60964.1"/>
    <property type="molecule type" value="Genomic_DNA"/>
</dbReference>
<dbReference type="InterPro" id="IPR007387">
    <property type="entry name" value="TRAP_DctQ"/>
</dbReference>
<dbReference type="AlphaFoldDB" id="A0A220TYA1"/>
<comment type="subcellular location">
    <subcellularLocation>
        <location evidence="1">Cell inner membrane</location>
        <topology evidence="1">Multi-pass membrane protein</topology>
    </subcellularLocation>
</comment>
<evidence type="ECO:0000313" key="12">
    <source>
        <dbReference type="Proteomes" id="UP000198312"/>
    </source>
</evidence>
<dbReference type="PANTHER" id="PTHR35011">
    <property type="entry name" value="2,3-DIKETO-L-GULONATE TRAP TRANSPORTER SMALL PERMEASE PROTEIN YIAM"/>
    <property type="match status" value="1"/>
</dbReference>
<evidence type="ECO:0000313" key="11">
    <source>
        <dbReference type="EMBL" id="ASK60964.1"/>
    </source>
</evidence>
<organism evidence="11 12">
    <name type="scientific">Virgibacillus phasianinus</name>
    <dbReference type="NCBI Taxonomy" id="2017483"/>
    <lineage>
        <taxon>Bacteria</taxon>
        <taxon>Bacillati</taxon>
        <taxon>Bacillota</taxon>
        <taxon>Bacilli</taxon>
        <taxon>Bacillales</taxon>
        <taxon>Bacillaceae</taxon>
        <taxon>Virgibacillus</taxon>
    </lineage>
</organism>
<dbReference type="Pfam" id="PF04290">
    <property type="entry name" value="DctQ"/>
    <property type="match status" value="1"/>
</dbReference>
<comment type="similarity">
    <text evidence="8">Belongs to the TRAP transporter small permease family.</text>
</comment>
<feature type="domain" description="Tripartite ATP-independent periplasmic transporters DctQ component" evidence="10">
    <location>
        <begin position="26"/>
        <end position="151"/>
    </location>
</feature>
<keyword evidence="4" id="KW-0997">Cell inner membrane</keyword>
<keyword evidence="12" id="KW-1185">Reference proteome</keyword>
<feature type="transmembrane region" description="Helical" evidence="9">
    <location>
        <begin position="50"/>
        <end position="68"/>
    </location>
</feature>
<keyword evidence="2" id="KW-0813">Transport</keyword>
<dbReference type="RefSeq" id="WP_089060241.1">
    <property type="nucleotide sequence ID" value="NZ_CP022315.1"/>
</dbReference>
<dbReference type="GO" id="GO:0005886">
    <property type="term" value="C:plasma membrane"/>
    <property type="evidence" value="ECO:0007669"/>
    <property type="project" value="UniProtKB-SubCell"/>
</dbReference>
<evidence type="ECO:0000256" key="3">
    <source>
        <dbReference type="ARBA" id="ARBA00022475"/>
    </source>
</evidence>
<evidence type="ECO:0000256" key="9">
    <source>
        <dbReference type="SAM" id="Phobius"/>
    </source>
</evidence>
<evidence type="ECO:0000256" key="4">
    <source>
        <dbReference type="ARBA" id="ARBA00022519"/>
    </source>
</evidence>
<proteinExistence type="inferred from homology"/>
<evidence type="ECO:0000256" key="8">
    <source>
        <dbReference type="ARBA" id="ARBA00038436"/>
    </source>
</evidence>
<dbReference type="GO" id="GO:0022857">
    <property type="term" value="F:transmembrane transporter activity"/>
    <property type="evidence" value="ECO:0007669"/>
    <property type="project" value="TreeGrafter"/>
</dbReference>
<dbReference type="PANTHER" id="PTHR35011:SF11">
    <property type="entry name" value="TRAP TRANSPORTER SMALL PERMEASE PROTEIN"/>
    <property type="match status" value="1"/>
</dbReference>
<keyword evidence="3" id="KW-1003">Cell membrane</keyword>
<evidence type="ECO:0000259" key="10">
    <source>
        <dbReference type="Pfam" id="PF04290"/>
    </source>
</evidence>
<feature type="transmembrane region" description="Helical" evidence="9">
    <location>
        <begin position="14"/>
        <end position="35"/>
    </location>
</feature>
<feature type="transmembrane region" description="Helical" evidence="9">
    <location>
        <begin position="89"/>
        <end position="110"/>
    </location>
</feature>
<evidence type="ECO:0000256" key="5">
    <source>
        <dbReference type="ARBA" id="ARBA00022692"/>
    </source>
</evidence>
<dbReference type="InterPro" id="IPR055348">
    <property type="entry name" value="DctQ"/>
</dbReference>
<dbReference type="GO" id="GO:0015740">
    <property type="term" value="P:C4-dicarboxylate transport"/>
    <property type="evidence" value="ECO:0007669"/>
    <property type="project" value="TreeGrafter"/>
</dbReference>
<feature type="transmembrane region" description="Helical" evidence="9">
    <location>
        <begin position="130"/>
        <end position="151"/>
    </location>
</feature>
<name>A0A220TYA1_9BACI</name>
<keyword evidence="5 9" id="KW-0812">Transmembrane</keyword>
<evidence type="ECO:0000256" key="7">
    <source>
        <dbReference type="ARBA" id="ARBA00023136"/>
    </source>
</evidence>
<protein>
    <submittedName>
        <fullName evidence="11">C4-dicarboxylate ABC transporter permease</fullName>
    </submittedName>
</protein>
<reference evidence="11 12" key="1">
    <citation type="submission" date="2017-07" db="EMBL/GenBank/DDBJ databases">
        <title>Virgibacillus sp. LM2416.</title>
        <authorList>
            <person name="Tak E.J."/>
            <person name="Bae J.-W."/>
        </authorList>
    </citation>
    <scope>NUCLEOTIDE SEQUENCE [LARGE SCALE GENOMIC DNA]</scope>
    <source>
        <strain evidence="11 12">LM2416</strain>
    </source>
</reference>
<dbReference type="KEGG" id="vil:CFK37_01430"/>
<dbReference type="OrthoDB" id="49066at2"/>
<sequence length="165" mass="18420">MKALKMIKSGLDRLLLVSALTMLAVMVVVIIIQVFSRQFFSYTPSWSTELSRILFVWVSFLGIAYGFKEKLHIALGLVVNAMPEKVQDLFDYLAKIIVVGLGVLMIYYGWQFTTLMGRSTLPGTGWPSSVLYASIPIAGLFITIYGIELLFKKGMHQDLTDVSEG</sequence>
<evidence type="ECO:0000256" key="2">
    <source>
        <dbReference type="ARBA" id="ARBA00022448"/>
    </source>
</evidence>
<keyword evidence="7 9" id="KW-0472">Membrane</keyword>
<dbReference type="Proteomes" id="UP000198312">
    <property type="component" value="Chromosome"/>
</dbReference>